<evidence type="ECO:0000313" key="2">
    <source>
        <dbReference type="Proteomes" id="UP000654004"/>
    </source>
</evidence>
<sequence length="73" mass="8488">MYKLRVTEEFELEVILPRDASVPIHSQQRRNRISSASAAVTVHDMDVMAELTRMYLQRVTEVFAFEVIQPHPC</sequence>
<dbReference type="EMBL" id="BMQW01000014">
    <property type="protein sequence ID" value="GGP99410.1"/>
    <property type="molecule type" value="Genomic_DNA"/>
</dbReference>
<proteinExistence type="predicted"/>
<keyword evidence="2" id="KW-1185">Reference proteome</keyword>
<reference evidence="2" key="1">
    <citation type="journal article" date="2019" name="Int. J. Syst. Evol. Microbiol.">
        <title>The Global Catalogue of Microorganisms (GCM) 10K type strain sequencing project: providing services to taxonomists for standard genome sequencing and annotation.</title>
        <authorList>
            <consortium name="The Broad Institute Genomics Platform"/>
            <consortium name="The Broad Institute Genome Sequencing Center for Infectious Disease"/>
            <person name="Wu L."/>
            <person name="Ma J."/>
        </authorList>
    </citation>
    <scope>NUCLEOTIDE SEQUENCE [LARGE SCALE GENOMIC DNA]</scope>
    <source>
        <strain evidence="2">JCM 32305</strain>
    </source>
</reference>
<gene>
    <name evidence="1" type="ORF">GCM10009410_36490</name>
</gene>
<name>A0ABQ2QYD3_9GAMM</name>
<evidence type="ECO:0000313" key="1">
    <source>
        <dbReference type="EMBL" id="GGP99410.1"/>
    </source>
</evidence>
<protein>
    <submittedName>
        <fullName evidence="1">Uncharacterized protein</fullName>
    </submittedName>
</protein>
<accession>A0ABQ2QYD3</accession>
<comment type="caution">
    <text evidence="1">The sequence shown here is derived from an EMBL/GenBank/DDBJ whole genome shotgun (WGS) entry which is preliminary data.</text>
</comment>
<organism evidence="1 2">
    <name type="scientific">Shewanella ulleungensis</name>
    <dbReference type="NCBI Taxonomy" id="2282699"/>
    <lineage>
        <taxon>Bacteria</taxon>
        <taxon>Pseudomonadati</taxon>
        <taxon>Pseudomonadota</taxon>
        <taxon>Gammaproteobacteria</taxon>
        <taxon>Alteromonadales</taxon>
        <taxon>Shewanellaceae</taxon>
        <taxon>Shewanella</taxon>
    </lineage>
</organism>
<dbReference type="Proteomes" id="UP000654004">
    <property type="component" value="Unassembled WGS sequence"/>
</dbReference>